<feature type="transmembrane region" description="Helical" evidence="8">
    <location>
        <begin position="953"/>
        <end position="985"/>
    </location>
</feature>
<evidence type="ECO:0000256" key="4">
    <source>
        <dbReference type="ARBA" id="ARBA00022741"/>
    </source>
</evidence>
<keyword evidence="7 8" id="KW-0472">Membrane</keyword>
<comment type="subcellular location">
    <subcellularLocation>
        <location evidence="1">Membrane</location>
        <topology evidence="1">Multi-pass membrane protein</topology>
    </subcellularLocation>
</comment>
<dbReference type="Gene3D" id="3.40.50.300">
    <property type="entry name" value="P-loop containing nucleotide triphosphate hydrolases"/>
    <property type="match status" value="2"/>
</dbReference>
<feature type="transmembrane region" description="Helical" evidence="8">
    <location>
        <begin position="319"/>
        <end position="340"/>
    </location>
</feature>
<evidence type="ECO:0000256" key="7">
    <source>
        <dbReference type="ARBA" id="ARBA00023136"/>
    </source>
</evidence>
<keyword evidence="4" id="KW-0547">Nucleotide-binding</keyword>
<dbReference type="PANTHER" id="PTHR24223:SF415">
    <property type="entry name" value="FI20190P1"/>
    <property type="match status" value="1"/>
</dbReference>
<dbReference type="SUPFAM" id="SSF90123">
    <property type="entry name" value="ABC transporter transmembrane region"/>
    <property type="match status" value="2"/>
</dbReference>
<dbReference type="InterPro" id="IPR050173">
    <property type="entry name" value="ABC_transporter_C-like"/>
</dbReference>
<dbReference type="GeneID" id="115885089"/>
<dbReference type="InterPro" id="IPR044746">
    <property type="entry name" value="ABCC_6TM_D1"/>
</dbReference>
<feature type="transmembrane region" description="Helical" evidence="8">
    <location>
        <begin position="232"/>
        <end position="254"/>
    </location>
</feature>
<protein>
    <submittedName>
        <fullName evidence="12">Multidrug resistance-associated protein 4-like</fullName>
    </submittedName>
</protein>
<feature type="domain" description="ABC transmembrane type-1" evidence="10">
    <location>
        <begin position="764"/>
        <end position="1028"/>
    </location>
</feature>
<evidence type="ECO:0000313" key="12">
    <source>
        <dbReference type="RefSeq" id="XP_030759733.1"/>
    </source>
</evidence>
<dbReference type="GO" id="GO:0016020">
    <property type="term" value="C:membrane"/>
    <property type="evidence" value="ECO:0007669"/>
    <property type="project" value="UniProtKB-SubCell"/>
</dbReference>
<dbReference type="InterPro" id="IPR003593">
    <property type="entry name" value="AAA+_ATPase"/>
</dbReference>
<keyword evidence="2" id="KW-0813">Transport</keyword>
<dbReference type="PROSITE" id="PS50893">
    <property type="entry name" value="ABC_TRANSPORTER_2"/>
    <property type="match status" value="2"/>
</dbReference>
<sequence length="1324" mass="148856">MDSAYKLKQENPKPKSNFLSKLFFIWTIPIFYIGTKRRIQLGDLYKTLCEDKSEGLGNKLEYNWDKEVERTKNKLSSKPSLLRAVFRTFRWNYLVYGILIFIQHVVLRSPQPVVLAWLIRDFESGSANDKASLYISASLLIGLSIVTIFLNHHGMFGLSAIGMRARIAISSLIYRKITRLNKRSQGQTAGGQVINLLSNDVQRIDLVSVFLHFLWIMPIQVAIVAYLMYSIIGIYCFVGIGTMIIITIPLQTYFGKLTSDLRFKVASRCDTRVKHMSEIVSGIQVIKMYAWEKPFETLIKYLREKEISSLTKSSYLRGFYASCNVFIERLTLFVTIIAYVLASNRISADIVFSMAQFFNILQLALAILYPMAISMGAEAWVAIKRLEEILILDEKEESLVEKVVDKGITLSGISAEWVPGTPILKAVDLVVPEGKLCAVIGPVGAGKSSLLQLLLGEVPPTEGSLQIGGSISYSSQEPWLFVASVRKNIMFGKPYDSTLYNKVAHVCALEQDFKQFPYGDKTMVGERGVSLSGGQRARINLARAIYRQADIYLMDDPLSAVDTHVGKHLFEKCIVEHLRGKTRILVTHQLQYLKKADIILVLNEGGVEARGTYEELVNSNLDFTKLLAAADETQDDKEKIKEAHAEDIKNRKMSIFSVAESTFDQTVRGDDAEESGGYEGSTPFKDYFKSVGSFCLLIFVFILFLLSMLACTGTDYWVAFWTSQEDIRYTSINNTVLNQSDVIFATEINQSNIKIFDRDVIFDDVVIDGTHYQLLKTDVSIYIYSALIVSAILLTTSRAMVFYKMSMKASTNIHRKMFHCLLEAPMRFFDVNPSGRVLNRFSKDMGAIDEILPRVLMDALTIILVMVGILINVSISNYFMIIAIVVLGAIFLKLRNWYIASAKDIKHLEGIAKSPMFSHINSTLNGLSTIRAAQAEKSLIKEFDEHQNVHTSAWFLTIMCIVAFGLWLDIICVLFTAIITFGFVIATEYGYIENGSLVGLAISQSLILTGMLQYGMRQTAEVINQLTSVERVLQYTQLENEGPFETPSDRKPKGTWPKAGKIEFRQMSLIYVQGEPPVLKELDFEILPGEKIGIVGRTGAGKSSLISALFRLAPIEGQIIIDGIDTKTLGLNDLRKKISIIPQEPVLFSATLRYNLDPFNEFDDKLLWNVLEEVELKDLVNNLDFQVSEGGGNFSLGQRQLLCLARALLRNNKILVLDEATANVDARTDALIQTTIRKKFKECTVLTIAHRLNTIMDSDKVLVMGAGKMLEFDHPFSLLQMPEGHFTKMVLETGTAMSEQLKDIAWHAWLEKKSKEGEDWNNGA</sequence>
<feature type="transmembrane region" description="Helical" evidence="8">
    <location>
        <begin position="694"/>
        <end position="719"/>
    </location>
</feature>
<feature type="transmembrane region" description="Helical" evidence="8">
    <location>
        <begin position="93"/>
        <end position="119"/>
    </location>
</feature>
<dbReference type="InterPro" id="IPR044726">
    <property type="entry name" value="ABCC_6TM_D2"/>
</dbReference>
<dbReference type="InterPro" id="IPR027417">
    <property type="entry name" value="P-loop_NTPase"/>
</dbReference>
<evidence type="ECO:0000313" key="11">
    <source>
        <dbReference type="Proteomes" id="UP000504635"/>
    </source>
</evidence>
<feature type="transmembrane region" description="Helical" evidence="8">
    <location>
        <begin position="360"/>
        <end position="383"/>
    </location>
</feature>
<accession>A0A6J2Y7D2</accession>
<evidence type="ECO:0000256" key="1">
    <source>
        <dbReference type="ARBA" id="ARBA00004141"/>
    </source>
</evidence>
<evidence type="ECO:0000256" key="8">
    <source>
        <dbReference type="SAM" id="Phobius"/>
    </source>
</evidence>
<dbReference type="CDD" id="cd03250">
    <property type="entry name" value="ABCC_MRP_domain1"/>
    <property type="match status" value="1"/>
</dbReference>
<dbReference type="InParanoid" id="A0A6J2Y7D2"/>
<feature type="domain" description="ABC transmembrane type-1" evidence="10">
    <location>
        <begin position="111"/>
        <end position="377"/>
    </location>
</feature>
<organism evidence="11 12">
    <name type="scientific">Sitophilus oryzae</name>
    <name type="common">Rice weevil</name>
    <name type="synonym">Curculio oryzae</name>
    <dbReference type="NCBI Taxonomy" id="7048"/>
    <lineage>
        <taxon>Eukaryota</taxon>
        <taxon>Metazoa</taxon>
        <taxon>Ecdysozoa</taxon>
        <taxon>Arthropoda</taxon>
        <taxon>Hexapoda</taxon>
        <taxon>Insecta</taxon>
        <taxon>Pterygota</taxon>
        <taxon>Neoptera</taxon>
        <taxon>Endopterygota</taxon>
        <taxon>Coleoptera</taxon>
        <taxon>Polyphaga</taxon>
        <taxon>Cucujiformia</taxon>
        <taxon>Curculionidae</taxon>
        <taxon>Dryophthorinae</taxon>
        <taxon>Sitophilus</taxon>
    </lineage>
</organism>
<evidence type="ECO:0000256" key="2">
    <source>
        <dbReference type="ARBA" id="ARBA00022448"/>
    </source>
</evidence>
<dbReference type="GO" id="GO:0140359">
    <property type="term" value="F:ABC-type transporter activity"/>
    <property type="evidence" value="ECO:0007669"/>
    <property type="project" value="InterPro"/>
</dbReference>
<evidence type="ECO:0000256" key="5">
    <source>
        <dbReference type="ARBA" id="ARBA00022840"/>
    </source>
</evidence>
<keyword evidence="6 8" id="KW-1133">Transmembrane helix</keyword>
<dbReference type="FunFam" id="3.40.50.300:FF:000163">
    <property type="entry name" value="Multidrug resistance-associated protein member 4"/>
    <property type="match status" value="1"/>
</dbReference>
<dbReference type="Pfam" id="PF00005">
    <property type="entry name" value="ABC_tran"/>
    <property type="match status" value="2"/>
</dbReference>
<dbReference type="FunFam" id="1.20.1560.10:FF:000026">
    <property type="entry name" value="Multidrug resistance-associated protein lethal(2)03659"/>
    <property type="match status" value="1"/>
</dbReference>
<dbReference type="FunCoup" id="A0A6J2Y7D2">
    <property type="interactions" value="72"/>
</dbReference>
<dbReference type="FunFam" id="1.20.1560.10:FF:000014">
    <property type="entry name" value="Multidrug resistance-associated protein member 4"/>
    <property type="match status" value="1"/>
</dbReference>
<dbReference type="InterPro" id="IPR036640">
    <property type="entry name" value="ABC1_TM_sf"/>
</dbReference>
<dbReference type="RefSeq" id="XP_030759733.1">
    <property type="nucleotide sequence ID" value="XM_030903873.1"/>
</dbReference>
<dbReference type="InterPro" id="IPR017871">
    <property type="entry name" value="ABC_transporter-like_CS"/>
</dbReference>
<keyword evidence="3 8" id="KW-0812">Transmembrane</keyword>
<evidence type="ECO:0000256" key="6">
    <source>
        <dbReference type="ARBA" id="ARBA00022989"/>
    </source>
</evidence>
<dbReference type="InterPro" id="IPR003439">
    <property type="entry name" value="ABC_transporter-like_ATP-bd"/>
</dbReference>
<evidence type="ECO:0000259" key="9">
    <source>
        <dbReference type="PROSITE" id="PS50893"/>
    </source>
</evidence>
<feature type="domain" description="ABC transporter" evidence="9">
    <location>
        <begin position="408"/>
        <end position="629"/>
    </location>
</feature>
<dbReference type="FunFam" id="3.40.50.300:FF:000482">
    <property type="entry name" value="Multidrug resistance-associated protein member 4"/>
    <property type="match status" value="1"/>
</dbReference>
<dbReference type="PROSITE" id="PS00211">
    <property type="entry name" value="ABC_TRANSPORTER_1"/>
    <property type="match status" value="2"/>
</dbReference>
<dbReference type="KEGG" id="soy:115885089"/>
<dbReference type="SUPFAM" id="SSF52540">
    <property type="entry name" value="P-loop containing nucleoside triphosphate hydrolases"/>
    <property type="match status" value="2"/>
</dbReference>
<evidence type="ECO:0000256" key="3">
    <source>
        <dbReference type="ARBA" id="ARBA00022692"/>
    </source>
</evidence>
<evidence type="ECO:0000259" key="10">
    <source>
        <dbReference type="PROSITE" id="PS50929"/>
    </source>
</evidence>
<dbReference type="Gene3D" id="1.20.1560.10">
    <property type="entry name" value="ABC transporter type 1, transmembrane domain"/>
    <property type="match status" value="2"/>
</dbReference>
<dbReference type="InterPro" id="IPR011527">
    <property type="entry name" value="ABC1_TM_dom"/>
</dbReference>
<reference evidence="12" key="1">
    <citation type="submission" date="2025-08" db="UniProtKB">
        <authorList>
            <consortium name="RefSeq"/>
        </authorList>
    </citation>
    <scope>IDENTIFICATION</scope>
</reference>
<feature type="domain" description="ABC transporter" evidence="9">
    <location>
        <begin position="1064"/>
        <end position="1291"/>
    </location>
</feature>
<dbReference type="GO" id="GO:0016887">
    <property type="term" value="F:ATP hydrolysis activity"/>
    <property type="evidence" value="ECO:0007669"/>
    <property type="project" value="InterPro"/>
</dbReference>
<gene>
    <name evidence="12" type="primary">LOC115885089</name>
</gene>
<name>A0A6J2Y7D2_SITOR</name>
<dbReference type="Proteomes" id="UP000504635">
    <property type="component" value="Unplaced"/>
</dbReference>
<dbReference type="PANTHER" id="PTHR24223">
    <property type="entry name" value="ATP-BINDING CASSETTE SUB-FAMILY C"/>
    <property type="match status" value="1"/>
</dbReference>
<dbReference type="CDD" id="cd03244">
    <property type="entry name" value="ABCC_MRP_domain2"/>
    <property type="match status" value="1"/>
</dbReference>
<feature type="transmembrane region" description="Helical" evidence="8">
    <location>
        <begin position="131"/>
        <end position="150"/>
    </location>
</feature>
<dbReference type="OrthoDB" id="6500128at2759"/>
<proteinExistence type="predicted"/>
<keyword evidence="5" id="KW-0067">ATP-binding</keyword>
<feature type="transmembrane region" description="Helical" evidence="8">
    <location>
        <begin position="206"/>
        <end position="226"/>
    </location>
</feature>
<keyword evidence="11" id="KW-1185">Reference proteome</keyword>
<dbReference type="GO" id="GO:0005524">
    <property type="term" value="F:ATP binding"/>
    <property type="evidence" value="ECO:0007669"/>
    <property type="project" value="UniProtKB-KW"/>
</dbReference>
<dbReference type="CDD" id="cd18579">
    <property type="entry name" value="ABC_6TM_ABCC_D1"/>
    <property type="match status" value="1"/>
</dbReference>
<dbReference type="SMART" id="SM00382">
    <property type="entry name" value="AAA"/>
    <property type="match status" value="2"/>
</dbReference>
<dbReference type="PROSITE" id="PS50929">
    <property type="entry name" value="ABC_TM1F"/>
    <property type="match status" value="2"/>
</dbReference>
<dbReference type="CDD" id="cd18580">
    <property type="entry name" value="ABC_6TM_ABCC_D2"/>
    <property type="match status" value="1"/>
</dbReference>
<feature type="transmembrane region" description="Helical" evidence="8">
    <location>
        <begin position="781"/>
        <end position="803"/>
    </location>
</feature>
<dbReference type="Pfam" id="PF00664">
    <property type="entry name" value="ABC_membrane"/>
    <property type="match status" value="2"/>
</dbReference>
<feature type="transmembrane region" description="Helical" evidence="8">
    <location>
        <begin position="877"/>
        <end position="894"/>
    </location>
</feature>
<feature type="transmembrane region" description="Helical" evidence="8">
    <location>
        <begin position="851"/>
        <end position="871"/>
    </location>
</feature>